<feature type="domain" description="Spore protein YkvP/CgeB glycosyl transferase-like" evidence="1">
    <location>
        <begin position="180"/>
        <end position="323"/>
    </location>
</feature>
<dbReference type="Proteomes" id="UP000603200">
    <property type="component" value="Unassembled WGS sequence"/>
</dbReference>
<accession>A0ABQ3ZXZ6</accession>
<protein>
    <recommendedName>
        <fullName evidence="1">Spore protein YkvP/CgeB glycosyl transferase-like domain-containing protein</fullName>
    </recommendedName>
</protein>
<dbReference type="Pfam" id="PF13524">
    <property type="entry name" value="Glyco_trans_1_2"/>
    <property type="match status" value="1"/>
</dbReference>
<dbReference type="EMBL" id="BOMN01000091">
    <property type="protein sequence ID" value="GIE23429.1"/>
    <property type="molecule type" value="Genomic_DNA"/>
</dbReference>
<evidence type="ECO:0000313" key="3">
    <source>
        <dbReference type="Proteomes" id="UP000603200"/>
    </source>
</evidence>
<gene>
    <name evidence="2" type="ORF">Ahu01nite_065310</name>
</gene>
<comment type="caution">
    <text evidence="2">The sequence shown here is derived from an EMBL/GenBank/DDBJ whole genome shotgun (WGS) entry which is preliminary data.</text>
</comment>
<dbReference type="SUPFAM" id="SSF53756">
    <property type="entry name" value="UDP-Glycosyltransferase/glycogen phosphorylase"/>
    <property type="match status" value="1"/>
</dbReference>
<proteinExistence type="predicted"/>
<organism evidence="2 3">
    <name type="scientific">Winogradskya humida</name>
    <dbReference type="NCBI Taxonomy" id="113566"/>
    <lineage>
        <taxon>Bacteria</taxon>
        <taxon>Bacillati</taxon>
        <taxon>Actinomycetota</taxon>
        <taxon>Actinomycetes</taxon>
        <taxon>Micromonosporales</taxon>
        <taxon>Micromonosporaceae</taxon>
        <taxon>Winogradskya</taxon>
    </lineage>
</organism>
<dbReference type="RefSeq" id="WP_203840487.1">
    <property type="nucleotide sequence ID" value="NZ_BAAATV010000009.1"/>
</dbReference>
<reference evidence="2 3" key="1">
    <citation type="submission" date="2021-01" db="EMBL/GenBank/DDBJ databases">
        <title>Whole genome shotgun sequence of Actinoplanes humidus NBRC 14915.</title>
        <authorList>
            <person name="Komaki H."/>
            <person name="Tamura T."/>
        </authorList>
    </citation>
    <scope>NUCLEOTIDE SEQUENCE [LARGE SCALE GENOMIC DNA]</scope>
    <source>
        <strain evidence="2 3">NBRC 14915</strain>
    </source>
</reference>
<evidence type="ECO:0000259" key="1">
    <source>
        <dbReference type="Pfam" id="PF13524"/>
    </source>
</evidence>
<name>A0ABQ3ZXZ6_9ACTN</name>
<sequence>MHLGLIGPYAPDMFLHNIGDALVRLGHQVTHLGVVRSERGGRVRARLTDLALAAHPRAEDRYQRHLADAARRSGCQAVITTDGSLPPAVVGMLRRNRIPVVLWFPDAVTNMGRQRMLTAPYSAMFFKDPLLVQRLRDVLGLPVGYLPEACNPRWHRPIGAAGTERVVVVAGNIYPSRVVLLQRLHAAGVPLRIYGGPPARWIRGLLPPDLYAGRSVYREEKSMVFRSAVAVLNNLHPGEMSGVNCRLFEASGAGAAVLCERRPVLGELFDLDREVVPYSTFDELTERIRELFDDQRLGAEYGDAASKRAHAEHAYDVRMPAILERLT</sequence>
<keyword evidence="3" id="KW-1185">Reference proteome</keyword>
<evidence type="ECO:0000313" key="2">
    <source>
        <dbReference type="EMBL" id="GIE23429.1"/>
    </source>
</evidence>
<dbReference type="InterPro" id="IPR055259">
    <property type="entry name" value="YkvP/CgeB_Glyco_trans-like"/>
</dbReference>
<dbReference type="Gene3D" id="3.40.50.2000">
    <property type="entry name" value="Glycogen Phosphorylase B"/>
    <property type="match status" value="2"/>
</dbReference>